<comment type="caution">
    <text evidence="2">The sequence shown here is derived from an EMBL/GenBank/DDBJ whole genome shotgun (WGS) entry which is preliminary data.</text>
</comment>
<feature type="region of interest" description="Disordered" evidence="1">
    <location>
        <begin position="137"/>
        <end position="161"/>
    </location>
</feature>
<dbReference type="AlphaFoldDB" id="A0ABD0YF48"/>
<feature type="compositionally biased region" description="Basic and acidic residues" evidence="1">
    <location>
        <begin position="142"/>
        <end position="153"/>
    </location>
</feature>
<dbReference type="EMBL" id="JBFDAA010000008">
    <property type="protein sequence ID" value="KAL1129931.1"/>
    <property type="molecule type" value="Genomic_DNA"/>
</dbReference>
<gene>
    <name evidence="2" type="ORF">AAG570_012875</name>
</gene>
<keyword evidence="3" id="KW-1185">Reference proteome</keyword>
<sequence length="189" mass="21059">MTTLVRSGGFTLKVAFDTDNKRETTERFVIFLKARGVVLGGPSIQTLSAVLGYPCERRQDLRVPVRTEDLHKYMAYGLTYVVRLGERQREGYRAAGRPVDEQRKLVVLPEEVMAPLPIGPLPAHLLSYGSRVCGRAPGATRSADHNRAGDHRQTTRQPPHAMRHLYLSIADSRTLDRPTDSTLTLPVAD</sequence>
<name>A0ABD0YF48_9HEMI</name>
<reference evidence="2 3" key="1">
    <citation type="submission" date="2024-07" db="EMBL/GenBank/DDBJ databases">
        <title>Chromosome-level genome assembly of the water stick insect Ranatra chinensis (Heteroptera: Nepidae).</title>
        <authorList>
            <person name="Liu X."/>
        </authorList>
    </citation>
    <scope>NUCLEOTIDE SEQUENCE [LARGE SCALE GENOMIC DNA]</scope>
    <source>
        <strain evidence="2">Cailab_2021Rc</strain>
        <tissue evidence="2">Muscle</tissue>
    </source>
</reference>
<evidence type="ECO:0000313" key="2">
    <source>
        <dbReference type="EMBL" id="KAL1129931.1"/>
    </source>
</evidence>
<organism evidence="2 3">
    <name type="scientific">Ranatra chinensis</name>
    <dbReference type="NCBI Taxonomy" id="642074"/>
    <lineage>
        <taxon>Eukaryota</taxon>
        <taxon>Metazoa</taxon>
        <taxon>Ecdysozoa</taxon>
        <taxon>Arthropoda</taxon>
        <taxon>Hexapoda</taxon>
        <taxon>Insecta</taxon>
        <taxon>Pterygota</taxon>
        <taxon>Neoptera</taxon>
        <taxon>Paraneoptera</taxon>
        <taxon>Hemiptera</taxon>
        <taxon>Heteroptera</taxon>
        <taxon>Panheteroptera</taxon>
        <taxon>Nepomorpha</taxon>
        <taxon>Nepidae</taxon>
        <taxon>Ranatrinae</taxon>
        <taxon>Ranatra</taxon>
    </lineage>
</organism>
<evidence type="ECO:0000256" key="1">
    <source>
        <dbReference type="SAM" id="MobiDB-lite"/>
    </source>
</evidence>
<proteinExistence type="predicted"/>
<protein>
    <submittedName>
        <fullName evidence="2">Uncharacterized protein</fullName>
    </submittedName>
</protein>
<accession>A0ABD0YF48</accession>
<evidence type="ECO:0000313" key="3">
    <source>
        <dbReference type="Proteomes" id="UP001558652"/>
    </source>
</evidence>
<dbReference type="Proteomes" id="UP001558652">
    <property type="component" value="Unassembled WGS sequence"/>
</dbReference>